<dbReference type="AlphaFoldDB" id="A0A0A9A6A9"/>
<evidence type="ECO:0000313" key="1">
    <source>
        <dbReference type="EMBL" id="JAD44540.1"/>
    </source>
</evidence>
<protein>
    <submittedName>
        <fullName evidence="1">Uncharacterized protein</fullName>
    </submittedName>
</protein>
<reference evidence="1" key="1">
    <citation type="submission" date="2014-09" db="EMBL/GenBank/DDBJ databases">
        <authorList>
            <person name="Magalhaes I.L.F."/>
            <person name="Oliveira U."/>
            <person name="Santos F.R."/>
            <person name="Vidigal T.H.D.A."/>
            <person name="Brescovit A.D."/>
            <person name="Santos A.J."/>
        </authorList>
    </citation>
    <scope>NUCLEOTIDE SEQUENCE</scope>
    <source>
        <tissue evidence="1">Shoot tissue taken approximately 20 cm above the soil surface</tissue>
    </source>
</reference>
<name>A0A0A9A6A9_ARUDO</name>
<organism evidence="1">
    <name type="scientific">Arundo donax</name>
    <name type="common">Giant reed</name>
    <name type="synonym">Donax arundinaceus</name>
    <dbReference type="NCBI Taxonomy" id="35708"/>
    <lineage>
        <taxon>Eukaryota</taxon>
        <taxon>Viridiplantae</taxon>
        <taxon>Streptophyta</taxon>
        <taxon>Embryophyta</taxon>
        <taxon>Tracheophyta</taxon>
        <taxon>Spermatophyta</taxon>
        <taxon>Magnoliopsida</taxon>
        <taxon>Liliopsida</taxon>
        <taxon>Poales</taxon>
        <taxon>Poaceae</taxon>
        <taxon>PACMAD clade</taxon>
        <taxon>Arundinoideae</taxon>
        <taxon>Arundineae</taxon>
        <taxon>Arundo</taxon>
    </lineage>
</organism>
<reference evidence="1" key="2">
    <citation type="journal article" date="2015" name="Data Brief">
        <title>Shoot transcriptome of the giant reed, Arundo donax.</title>
        <authorList>
            <person name="Barrero R.A."/>
            <person name="Guerrero F.D."/>
            <person name="Moolhuijzen P."/>
            <person name="Goolsby J.A."/>
            <person name="Tidwell J."/>
            <person name="Bellgard S.E."/>
            <person name="Bellgard M.I."/>
        </authorList>
    </citation>
    <scope>NUCLEOTIDE SEQUENCE</scope>
    <source>
        <tissue evidence="1">Shoot tissue taken approximately 20 cm above the soil surface</tissue>
    </source>
</reference>
<sequence>MIKRTLMIIADPCYHHEDFANYCNAIRVIKLLEQMM</sequence>
<dbReference type="EMBL" id="GBRH01253355">
    <property type="protein sequence ID" value="JAD44540.1"/>
    <property type="molecule type" value="Transcribed_RNA"/>
</dbReference>
<proteinExistence type="predicted"/>
<accession>A0A0A9A6A9</accession>